<keyword evidence="1" id="KW-1133">Transmembrane helix</keyword>
<dbReference type="EMBL" id="JATAAI010000013">
    <property type="protein sequence ID" value="KAK1741464.1"/>
    <property type="molecule type" value="Genomic_DNA"/>
</dbReference>
<dbReference type="Proteomes" id="UP001224775">
    <property type="component" value="Unassembled WGS sequence"/>
</dbReference>
<dbReference type="AlphaFoldDB" id="A0AAD9DD01"/>
<evidence type="ECO:0000313" key="3">
    <source>
        <dbReference type="Proteomes" id="UP001224775"/>
    </source>
</evidence>
<keyword evidence="3" id="KW-1185">Reference proteome</keyword>
<accession>A0AAD9DD01</accession>
<gene>
    <name evidence="2" type="ORF">QTG54_007942</name>
</gene>
<protein>
    <submittedName>
        <fullName evidence="2">Uncharacterized protein</fullName>
    </submittedName>
</protein>
<comment type="caution">
    <text evidence="2">The sequence shown here is derived from an EMBL/GenBank/DDBJ whole genome shotgun (WGS) entry which is preliminary data.</text>
</comment>
<keyword evidence="1" id="KW-0472">Membrane</keyword>
<keyword evidence="1" id="KW-0812">Transmembrane</keyword>
<feature type="transmembrane region" description="Helical" evidence="1">
    <location>
        <begin position="20"/>
        <end position="41"/>
    </location>
</feature>
<evidence type="ECO:0000313" key="2">
    <source>
        <dbReference type="EMBL" id="KAK1741464.1"/>
    </source>
</evidence>
<sequence length="118" mass="12663">MLSSSGAGDTSDSTQRKGTTTILLLLIAFLIGISSIFNLIVGNQVAIKSVGTNVVTDNDPTTKQLPPNLSVYNGEEITKFLTGELQFPTGCTRNMNGRCRLKFKPGTLQLSSVQTLQQ</sequence>
<organism evidence="2 3">
    <name type="scientific">Skeletonema marinoi</name>
    <dbReference type="NCBI Taxonomy" id="267567"/>
    <lineage>
        <taxon>Eukaryota</taxon>
        <taxon>Sar</taxon>
        <taxon>Stramenopiles</taxon>
        <taxon>Ochrophyta</taxon>
        <taxon>Bacillariophyta</taxon>
        <taxon>Coscinodiscophyceae</taxon>
        <taxon>Thalassiosirophycidae</taxon>
        <taxon>Thalassiosirales</taxon>
        <taxon>Skeletonemataceae</taxon>
        <taxon>Skeletonema</taxon>
        <taxon>Skeletonema marinoi-dohrnii complex</taxon>
    </lineage>
</organism>
<name>A0AAD9DD01_9STRA</name>
<evidence type="ECO:0000256" key="1">
    <source>
        <dbReference type="SAM" id="Phobius"/>
    </source>
</evidence>
<reference evidence="2" key="1">
    <citation type="submission" date="2023-06" db="EMBL/GenBank/DDBJ databases">
        <title>Survivors Of The Sea: Transcriptome response of Skeletonema marinoi to long-term dormancy.</title>
        <authorList>
            <person name="Pinder M.I.M."/>
            <person name="Kourtchenko O."/>
            <person name="Robertson E.K."/>
            <person name="Larsson T."/>
            <person name="Maumus F."/>
            <person name="Osuna-Cruz C.M."/>
            <person name="Vancaester E."/>
            <person name="Stenow R."/>
            <person name="Vandepoele K."/>
            <person name="Ploug H."/>
            <person name="Bruchert V."/>
            <person name="Godhe A."/>
            <person name="Topel M."/>
        </authorList>
    </citation>
    <scope>NUCLEOTIDE SEQUENCE</scope>
    <source>
        <strain evidence="2">R05AC</strain>
    </source>
</reference>
<proteinExistence type="predicted"/>